<name>A0A4P7NFA8_PYROR</name>
<dbReference type="AlphaFoldDB" id="A0A4P7NFA8"/>
<evidence type="ECO:0000313" key="4">
    <source>
        <dbReference type="Proteomes" id="UP000294847"/>
    </source>
</evidence>
<evidence type="ECO:0000313" key="3">
    <source>
        <dbReference type="EMBL" id="QBZ60576.1"/>
    </source>
</evidence>
<dbReference type="Pfam" id="PF13369">
    <property type="entry name" value="Transglut_core2"/>
    <property type="match status" value="1"/>
</dbReference>
<reference evidence="3 4" key="1">
    <citation type="journal article" date="2019" name="Mol. Biol. Evol.">
        <title>Blast fungal genomes show frequent chromosomal changes, gene gains and losses, and effector gene turnover.</title>
        <authorList>
            <person name="Gomez Luciano L.B."/>
            <person name="Jason Tsai I."/>
            <person name="Chuma I."/>
            <person name="Tosa Y."/>
            <person name="Chen Y.H."/>
            <person name="Li J.Y."/>
            <person name="Li M.Y."/>
            <person name="Jade Lu M.Y."/>
            <person name="Nakayashiki H."/>
            <person name="Li W.H."/>
        </authorList>
    </citation>
    <scope>NUCLEOTIDE SEQUENCE [LARGE SCALE GENOMIC DNA]</scope>
    <source>
        <strain evidence="3">MZ5-1-6</strain>
    </source>
</reference>
<dbReference type="PANTHER" id="PTHR31350">
    <property type="entry name" value="SI:DKEY-261L7.2"/>
    <property type="match status" value="1"/>
</dbReference>
<dbReference type="InterPro" id="IPR036623">
    <property type="entry name" value="Hemimethylated_DNA-bd_sf"/>
</dbReference>
<dbReference type="InterPro" id="IPR036047">
    <property type="entry name" value="F-box-like_dom_sf"/>
</dbReference>
<organism evidence="3 4">
    <name type="scientific">Pyricularia oryzae</name>
    <name type="common">Rice blast fungus</name>
    <name type="synonym">Magnaporthe oryzae</name>
    <dbReference type="NCBI Taxonomy" id="318829"/>
    <lineage>
        <taxon>Eukaryota</taxon>
        <taxon>Fungi</taxon>
        <taxon>Dikarya</taxon>
        <taxon>Ascomycota</taxon>
        <taxon>Pezizomycotina</taxon>
        <taxon>Sordariomycetes</taxon>
        <taxon>Sordariomycetidae</taxon>
        <taxon>Magnaporthales</taxon>
        <taxon>Pyriculariaceae</taxon>
        <taxon>Pyricularia</taxon>
    </lineage>
</organism>
<gene>
    <name evidence="3" type="ORF">PoMZ_07518</name>
</gene>
<dbReference type="SMART" id="SM00992">
    <property type="entry name" value="YccV-like"/>
    <property type="match status" value="1"/>
</dbReference>
<protein>
    <recommendedName>
        <fullName evidence="2">F-box domain-containing protein</fullName>
    </recommendedName>
</protein>
<dbReference type="EMBL" id="CP034207">
    <property type="protein sequence ID" value="QBZ60576.1"/>
    <property type="molecule type" value="Genomic_DNA"/>
</dbReference>
<dbReference type="PROSITE" id="PS50181">
    <property type="entry name" value="FBOX"/>
    <property type="match status" value="1"/>
</dbReference>
<accession>A0A4P7NFA8</accession>
<dbReference type="InterPro" id="IPR001810">
    <property type="entry name" value="F-box_dom"/>
</dbReference>
<dbReference type="InterPro" id="IPR032698">
    <property type="entry name" value="SirB1_N"/>
</dbReference>
<proteinExistence type="predicted"/>
<dbReference type="Proteomes" id="UP000294847">
    <property type="component" value="Chromosome 4"/>
</dbReference>
<evidence type="ECO:0000259" key="2">
    <source>
        <dbReference type="PROSITE" id="PS50181"/>
    </source>
</evidence>
<evidence type="ECO:0000256" key="1">
    <source>
        <dbReference type="SAM" id="MobiDB-lite"/>
    </source>
</evidence>
<dbReference type="Pfam" id="PF12937">
    <property type="entry name" value="F-box-like"/>
    <property type="match status" value="1"/>
</dbReference>
<feature type="domain" description="F-box" evidence="2">
    <location>
        <begin position="1"/>
        <end position="46"/>
    </location>
</feature>
<dbReference type="GO" id="GO:0003677">
    <property type="term" value="F:DNA binding"/>
    <property type="evidence" value="ECO:0007669"/>
    <property type="project" value="InterPro"/>
</dbReference>
<dbReference type="SUPFAM" id="SSF141255">
    <property type="entry name" value="YccV-like"/>
    <property type="match status" value="1"/>
</dbReference>
<dbReference type="PANTHER" id="PTHR31350:SF27">
    <property type="entry name" value="HEMIMETHYLATED DNA-BINDING DOMAIN-CONTAINING PROTEIN"/>
    <property type="match status" value="1"/>
</dbReference>
<sequence length="638" mass="73203">MLGTIPDEIVSHILQYVPPEDNLRCFQYLSRRLQRLANEELLWRSHCCLCFKYWDAQHDFKGKLKLKVKEVDWKKLWILRRRQNERVLHLLDGILESKVGRLQKFEKICLLGYDAKDLLLEQCHVDESVEDVLARRYHANAALGSIHRSMAVKEWSKFQQPYSGPRPLERALAGFDMFVLHDQEGDIDDIQNALDRYSRMFLESCPNFKELTTREKARALLSWVRSENLTGMEDPATNYRNIRNCLIGHALLDEGHPSLPLISSAIYSALAQRVGLRSECCAFPAHVHASVFAPSNETLDGTPVADPTAELEVMYLDPFESDHEINVEDLRMRLEDFGWENGRDAFLRASPVPVLVNRTAHNIRASYVRYQHSSDVEAAKFSFRSGDPFHNMEALLYSVLWVSLLVTPTTYQLWDNNLEHFLDRFHKYFSEDAWMVRKYLAPLYDEFAATHGRYGAAARSSWEDVHQTLDMEHNLDMRIPTVSRRYTQAIQKSVRYRVGQVFVHKRYGFCSIINGWTADGVSSIPNPHVLPFDEGHNPAAQEDNAGGVTPNSQETDGSASGVITGPSGGTRDPISQIFYTCMKHDIDRMVVAQDNIQLITDPDNVPESLMRSAGKFFKRFDRETCTFVSNVKEFFPDD</sequence>
<feature type="compositionally biased region" description="Polar residues" evidence="1">
    <location>
        <begin position="549"/>
        <end position="558"/>
    </location>
</feature>
<dbReference type="SUPFAM" id="SSF81383">
    <property type="entry name" value="F-box domain"/>
    <property type="match status" value="1"/>
</dbReference>
<feature type="region of interest" description="Disordered" evidence="1">
    <location>
        <begin position="530"/>
        <end position="569"/>
    </location>
</feature>
<dbReference type="Gene3D" id="1.20.1280.50">
    <property type="match status" value="1"/>
</dbReference>
<dbReference type="InterPro" id="IPR011722">
    <property type="entry name" value="Hemimethylated_DNA-bd_dom"/>
</dbReference>